<feature type="transmembrane region" description="Helical" evidence="1">
    <location>
        <begin position="262"/>
        <end position="285"/>
    </location>
</feature>
<feature type="transmembrane region" description="Helical" evidence="1">
    <location>
        <begin position="188"/>
        <end position="209"/>
    </location>
</feature>
<evidence type="ECO:0000313" key="3">
    <source>
        <dbReference type="Proteomes" id="UP001272052"/>
    </source>
</evidence>
<dbReference type="EMBL" id="JAWDKC010000011">
    <property type="protein sequence ID" value="MDV0444920.1"/>
    <property type="molecule type" value="Genomic_DNA"/>
</dbReference>
<keyword evidence="1" id="KW-0812">Transmembrane</keyword>
<keyword evidence="1" id="KW-0472">Membrane</keyword>
<dbReference type="Proteomes" id="UP001272052">
    <property type="component" value="Unassembled WGS sequence"/>
</dbReference>
<feature type="transmembrane region" description="Helical" evidence="1">
    <location>
        <begin position="229"/>
        <end position="250"/>
    </location>
</feature>
<feature type="transmembrane region" description="Helical" evidence="1">
    <location>
        <begin position="138"/>
        <end position="156"/>
    </location>
</feature>
<feature type="transmembrane region" description="Helical" evidence="1">
    <location>
        <begin position="61"/>
        <end position="81"/>
    </location>
</feature>
<sequence>MLSISFLKEQIKENKFVKTELAFFIALMIFHFIPGINQLIVDRLISGLESNILNIAGQIEWFDLINETLLAFLIVPLYFLFNEVSDNKNEFKKRINQTFCIGFLIYFIVSVFVYFYAHSFTAYMNAPAESILYLQMETIGFIIGFISSFMYVVFVVRGNWKYIISLMVARVAMLSVGNFILIPEYGVMGLATTNILCNLILSIVSFVLLYKDDLFQWKLIFEKKAGFDWVKVGMFSGLQIFLDNAIYALIVVRMVNEVSSAGIYWLANNFIWGWLLIPIIALAEVVKRDYLRGYKRIHHYLFIVGCIVFLWILSVPLWPTMFEHVIHAQNPTAILNVLYILVPFYIAYSIATVFDSVFVSVGKTKYLFAISVVVNIIYYGIVYTLFLNGWFTASLHFIIFMFGIGMIVHLILSIFFFFYSKNGKKMIG</sequence>
<keyword evidence="3" id="KW-1185">Reference proteome</keyword>
<feature type="transmembrane region" description="Helical" evidence="1">
    <location>
        <begin position="163"/>
        <end position="182"/>
    </location>
</feature>
<comment type="caution">
    <text evidence="2">The sequence shown here is derived from an EMBL/GenBank/DDBJ whole genome shotgun (WGS) entry which is preliminary data.</text>
</comment>
<proteinExistence type="predicted"/>
<evidence type="ECO:0008006" key="4">
    <source>
        <dbReference type="Google" id="ProtNLM"/>
    </source>
</evidence>
<evidence type="ECO:0000313" key="2">
    <source>
        <dbReference type="EMBL" id="MDV0444920.1"/>
    </source>
</evidence>
<feature type="transmembrane region" description="Helical" evidence="1">
    <location>
        <begin position="21"/>
        <end position="41"/>
    </location>
</feature>
<evidence type="ECO:0000256" key="1">
    <source>
        <dbReference type="SAM" id="Phobius"/>
    </source>
</evidence>
<feature type="transmembrane region" description="Helical" evidence="1">
    <location>
        <begin position="101"/>
        <end position="118"/>
    </location>
</feature>
<feature type="transmembrane region" description="Helical" evidence="1">
    <location>
        <begin position="397"/>
        <end position="419"/>
    </location>
</feature>
<name>A0ABU3VNN6_9EURY</name>
<feature type="transmembrane region" description="Helical" evidence="1">
    <location>
        <begin position="333"/>
        <end position="354"/>
    </location>
</feature>
<reference evidence="2 3" key="1">
    <citation type="submission" date="2023-06" db="EMBL/GenBank/DDBJ databases">
        <title>Genome sequence of Methanimicrococcus sp. At1.</title>
        <authorList>
            <person name="Protasov E."/>
            <person name="Platt K."/>
            <person name="Poehlein A."/>
            <person name="Daniel R."/>
            <person name="Brune A."/>
        </authorList>
    </citation>
    <scope>NUCLEOTIDE SEQUENCE [LARGE SCALE GENOMIC DNA]</scope>
    <source>
        <strain evidence="2 3">At1</strain>
    </source>
</reference>
<protein>
    <recommendedName>
        <fullName evidence="4">Na+-driven multidrug efflux pump</fullName>
    </recommendedName>
</protein>
<gene>
    <name evidence="2" type="ORF">MmiAt1_04680</name>
</gene>
<keyword evidence="1" id="KW-1133">Transmembrane helix</keyword>
<feature type="transmembrane region" description="Helical" evidence="1">
    <location>
        <begin position="297"/>
        <end position="318"/>
    </location>
</feature>
<feature type="transmembrane region" description="Helical" evidence="1">
    <location>
        <begin position="366"/>
        <end position="391"/>
    </location>
</feature>
<accession>A0ABU3VNN6</accession>
<organism evidence="2 3">
    <name type="scientific">Methanimicrococcus hacksteinii</name>
    <dbReference type="NCBI Taxonomy" id="3028293"/>
    <lineage>
        <taxon>Archaea</taxon>
        <taxon>Methanobacteriati</taxon>
        <taxon>Methanobacteriota</taxon>
        <taxon>Stenosarchaea group</taxon>
        <taxon>Methanomicrobia</taxon>
        <taxon>Methanosarcinales</taxon>
        <taxon>Methanosarcinaceae</taxon>
        <taxon>Methanimicrococcus</taxon>
    </lineage>
</organism>